<feature type="region of interest" description="Disordered" evidence="1">
    <location>
        <begin position="150"/>
        <end position="196"/>
    </location>
</feature>
<dbReference type="InterPro" id="IPR002044">
    <property type="entry name" value="CBM20"/>
</dbReference>
<feature type="non-terminal residue" evidence="3">
    <location>
        <position position="387"/>
    </location>
</feature>
<dbReference type="AlphaFoldDB" id="A0A9P1DG61"/>
<comment type="caution">
    <text evidence="3">The sequence shown here is derived from an EMBL/GenBank/DDBJ whole genome shotgun (WGS) entry which is preliminary data.</text>
</comment>
<dbReference type="Proteomes" id="UP001152797">
    <property type="component" value="Unassembled WGS sequence"/>
</dbReference>
<protein>
    <recommendedName>
        <fullName evidence="2">CBM20 domain-containing protein</fullName>
    </recommendedName>
</protein>
<feature type="compositionally biased region" description="Polar residues" evidence="1">
    <location>
        <begin position="169"/>
        <end position="182"/>
    </location>
</feature>
<accession>A0A9P1DG61</accession>
<evidence type="ECO:0000313" key="3">
    <source>
        <dbReference type="EMBL" id="CAI4009001.1"/>
    </source>
</evidence>
<dbReference type="GO" id="GO:2001070">
    <property type="term" value="F:starch binding"/>
    <property type="evidence" value="ECO:0007669"/>
    <property type="project" value="InterPro"/>
</dbReference>
<keyword evidence="5" id="KW-1185">Reference proteome</keyword>
<dbReference type="EMBL" id="CAMXCT030004445">
    <property type="protein sequence ID" value="CAL4796313.1"/>
    <property type="molecule type" value="Genomic_DNA"/>
</dbReference>
<evidence type="ECO:0000313" key="4">
    <source>
        <dbReference type="EMBL" id="CAL1162376.1"/>
    </source>
</evidence>
<dbReference type="PROSITE" id="PS51166">
    <property type="entry name" value="CBM20"/>
    <property type="match status" value="1"/>
</dbReference>
<name>A0A9P1DG61_9DINO</name>
<dbReference type="EMBL" id="CAMXCT010004445">
    <property type="protein sequence ID" value="CAI4009001.1"/>
    <property type="molecule type" value="Genomic_DNA"/>
</dbReference>
<dbReference type="SMART" id="SM01065">
    <property type="entry name" value="CBM_2"/>
    <property type="match status" value="1"/>
</dbReference>
<gene>
    <name evidence="3" type="ORF">C1SCF055_LOCUS34389</name>
</gene>
<dbReference type="Gene3D" id="2.60.40.10">
    <property type="entry name" value="Immunoglobulins"/>
    <property type="match status" value="1"/>
</dbReference>
<evidence type="ECO:0000256" key="1">
    <source>
        <dbReference type="SAM" id="MobiDB-lite"/>
    </source>
</evidence>
<dbReference type="InterPro" id="IPR013783">
    <property type="entry name" value="Ig-like_fold"/>
</dbReference>
<reference evidence="3" key="1">
    <citation type="submission" date="2022-10" db="EMBL/GenBank/DDBJ databases">
        <authorList>
            <person name="Chen Y."/>
            <person name="Dougan E. K."/>
            <person name="Chan C."/>
            <person name="Rhodes N."/>
            <person name="Thang M."/>
        </authorList>
    </citation>
    <scope>NUCLEOTIDE SEQUENCE</scope>
</reference>
<dbReference type="SUPFAM" id="SSF49452">
    <property type="entry name" value="Starch-binding domain-like"/>
    <property type="match status" value="1"/>
</dbReference>
<sequence>MASIAVVFELEHAETKMGQAVAVVGRHTEMGNWKPGHRLSTTPLGYPRWIMAAPLWIGSNGTVKLEYKYVRMYSTECPDWEAGKNRELELGPVPAGSHVWVIRDRKWGATDLLPNIVPCSLEELISSRNEVDPKWCPKVRDRPLIPKLQLPTPDMRHYRKGTEAKPGSAQPSQGSIDSTASSEFGEVSEDSCESSPDKISRCRREVAACTLQQLEAAFAHTDEVELESLRRENAALRAVLRCLAAGDLEVADQRTKERHVIVRTASLLPEEVWSFAFASPEFASTPPCPYAEGLEALRAWRQRNEELCCAQTTEEGFHWDWPLSRCERKQRLLLAENRLQAIEGQELLEEIVQENAAERQELAEIMKVLEKQAAKNRKGLADKENFM</sequence>
<dbReference type="CDD" id="cd05467">
    <property type="entry name" value="CBM20"/>
    <property type="match status" value="1"/>
</dbReference>
<organism evidence="3">
    <name type="scientific">Cladocopium goreaui</name>
    <dbReference type="NCBI Taxonomy" id="2562237"/>
    <lineage>
        <taxon>Eukaryota</taxon>
        <taxon>Sar</taxon>
        <taxon>Alveolata</taxon>
        <taxon>Dinophyceae</taxon>
        <taxon>Suessiales</taxon>
        <taxon>Symbiodiniaceae</taxon>
        <taxon>Cladocopium</taxon>
    </lineage>
</organism>
<evidence type="ECO:0000313" key="5">
    <source>
        <dbReference type="Proteomes" id="UP001152797"/>
    </source>
</evidence>
<dbReference type="Pfam" id="PF00686">
    <property type="entry name" value="CBM_20"/>
    <property type="match status" value="1"/>
</dbReference>
<evidence type="ECO:0000259" key="2">
    <source>
        <dbReference type="PROSITE" id="PS51166"/>
    </source>
</evidence>
<dbReference type="InterPro" id="IPR013784">
    <property type="entry name" value="Carb-bd-like_fold"/>
</dbReference>
<feature type="compositionally biased region" description="Basic and acidic residues" evidence="1">
    <location>
        <begin position="154"/>
        <end position="163"/>
    </location>
</feature>
<dbReference type="EMBL" id="CAMXCT020004445">
    <property type="protein sequence ID" value="CAL1162376.1"/>
    <property type="molecule type" value="Genomic_DNA"/>
</dbReference>
<dbReference type="OrthoDB" id="434551at2759"/>
<feature type="domain" description="CBM20" evidence="2">
    <location>
        <begin position="1"/>
        <end position="109"/>
    </location>
</feature>
<reference evidence="4" key="2">
    <citation type="submission" date="2024-04" db="EMBL/GenBank/DDBJ databases">
        <authorList>
            <person name="Chen Y."/>
            <person name="Shah S."/>
            <person name="Dougan E. K."/>
            <person name="Thang M."/>
            <person name="Chan C."/>
        </authorList>
    </citation>
    <scope>NUCLEOTIDE SEQUENCE [LARGE SCALE GENOMIC DNA]</scope>
</reference>
<proteinExistence type="predicted"/>